<feature type="coiled-coil region" evidence="1">
    <location>
        <begin position="120"/>
        <end position="147"/>
    </location>
</feature>
<dbReference type="EMBL" id="JAAOCA010000002">
    <property type="protein sequence ID" value="MBD1597456.1"/>
    <property type="molecule type" value="Genomic_DNA"/>
</dbReference>
<evidence type="ECO:0000256" key="1">
    <source>
        <dbReference type="SAM" id="Coils"/>
    </source>
</evidence>
<gene>
    <name evidence="3" type="ORF">HAQ05_01830</name>
</gene>
<protein>
    <submittedName>
        <fullName evidence="3">Diguanylate cyclase</fullName>
    </submittedName>
</protein>
<keyword evidence="1" id="KW-0175">Coiled coil</keyword>
<dbReference type="Proteomes" id="UP000805841">
    <property type="component" value="Unassembled WGS sequence"/>
</dbReference>
<keyword evidence="4" id="KW-1185">Reference proteome</keyword>
<reference evidence="3 4" key="1">
    <citation type="journal article" date="2020" name="Insects">
        <title>Bacteria Belonging to Pseudomonas typographi sp. nov. from the Bark Beetle Ips typographus Have Genomic Potential to Aid in the Host Ecology.</title>
        <authorList>
            <person name="Peral-Aranega E."/>
            <person name="Saati-Santamaria Z."/>
            <person name="Kolarik M."/>
            <person name="Rivas R."/>
            <person name="Garcia-Fraile P."/>
        </authorList>
    </citation>
    <scope>NUCLEOTIDE SEQUENCE [LARGE SCALE GENOMIC DNA]</scope>
    <source>
        <strain evidence="3 4">CA3A</strain>
    </source>
</reference>
<accession>A0ABR7YWE1</accession>
<dbReference type="RefSeq" id="WP_190416882.1">
    <property type="nucleotide sequence ID" value="NZ_JAAOCA010000002.1"/>
</dbReference>
<dbReference type="SUPFAM" id="SSF52172">
    <property type="entry name" value="CheY-like"/>
    <property type="match status" value="1"/>
</dbReference>
<dbReference type="InterPro" id="IPR000160">
    <property type="entry name" value="GGDEF_dom"/>
</dbReference>
<dbReference type="PROSITE" id="PS50887">
    <property type="entry name" value="GGDEF"/>
    <property type="match status" value="1"/>
</dbReference>
<dbReference type="InterPro" id="IPR029787">
    <property type="entry name" value="Nucleotide_cyclase"/>
</dbReference>
<evidence type="ECO:0000313" key="4">
    <source>
        <dbReference type="Proteomes" id="UP000805841"/>
    </source>
</evidence>
<proteinExistence type="predicted"/>
<dbReference type="Gene3D" id="3.40.50.2300">
    <property type="match status" value="1"/>
</dbReference>
<dbReference type="InterPro" id="IPR043128">
    <property type="entry name" value="Rev_trsase/Diguanyl_cyclase"/>
</dbReference>
<dbReference type="PANTHER" id="PTHR33121:SF79">
    <property type="entry name" value="CYCLIC DI-GMP PHOSPHODIESTERASE PDED-RELATED"/>
    <property type="match status" value="1"/>
</dbReference>
<name>A0ABR7YWE1_9PSED</name>
<feature type="domain" description="GGDEF" evidence="2">
    <location>
        <begin position="178"/>
        <end position="314"/>
    </location>
</feature>
<sequence>MPTPHLSLLLVNDDKALRTPMAAMLQGAGYGDIRCCDHDTAARELELRPPAVVISAGQQGLALASQARQLDERHDRYTYVILIDERPSSSLLDPSADFGVDDVISPAQLAGQLLPRVHAADRLSHTLQRLQLENRLLRDNLANLEQRNQVDAVTGLGNARYLQQRLEGSLRQIEARGGALCYLLIGLGNGENLLAEHGQAFYDELVHAVGRRLQQMVRPLDTLARLDEYHFVLLTLPADLQECAPSSFKRLFDGLNQKGFLSQAGVIDIQAGVALVGVDAAGLPLAPQQLQREAEQLLRSAYASGVVTAKRLAPKAK</sequence>
<comment type="caution">
    <text evidence="3">The sequence shown here is derived from an EMBL/GenBank/DDBJ whole genome shotgun (WGS) entry which is preliminary data.</text>
</comment>
<dbReference type="PANTHER" id="PTHR33121">
    <property type="entry name" value="CYCLIC DI-GMP PHOSPHODIESTERASE PDEF"/>
    <property type="match status" value="1"/>
</dbReference>
<dbReference type="Gene3D" id="3.30.70.270">
    <property type="match status" value="1"/>
</dbReference>
<dbReference type="InterPro" id="IPR050706">
    <property type="entry name" value="Cyclic-di-GMP_PDE-like"/>
</dbReference>
<dbReference type="SMART" id="SM00267">
    <property type="entry name" value="GGDEF"/>
    <property type="match status" value="1"/>
</dbReference>
<evidence type="ECO:0000259" key="2">
    <source>
        <dbReference type="PROSITE" id="PS50887"/>
    </source>
</evidence>
<dbReference type="Pfam" id="PF00990">
    <property type="entry name" value="GGDEF"/>
    <property type="match status" value="1"/>
</dbReference>
<evidence type="ECO:0000313" key="3">
    <source>
        <dbReference type="EMBL" id="MBD1597456.1"/>
    </source>
</evidence>
<dbReference type="InterPro" id="IPR011006">
    <property type="entry name" value="CheY-like_superfamily"/>
</dbReference>
<dbReference type="SUPFAM" id="SSF55073">
    <property type="entry name" value="Nucleotide cyclase"/>
    <property type="match status" value="1"/>
</dbReference>
<organism evidence="3 4">
    <name type="scientific">Pseudomonas typographi</name>
    <dbReference type="NCBI Taxonomy" id="2715964"/>
    <lineage>
        <taxon>Bacteria</taxon>
        <taxon>Pseudomonadati</taxon>
        <taxon>Pseudomonadota</taxon>
        <taxon>Gammaproteobacteria</taxon>
        <taxon>Pseudomonadales</taxon>
        <taxon>Pseudomonadaceae</taxon>
        <taxon>Pseudomonas</taxon>
    </lineage>
</organism>